<organism evidence="1">
    <name type="scientific">termite gut metagenome</name>
    <dbReference type="NCBI Taxonomy" id="433724"/>
    <lineage>
        <taxon>unclassified sequences</taxon>
        <taxon>metagenomes</taxon>
        <taxon>organismal metagenomes</taxon>
    </lineage>
</organism>
<protein>
    <submittedName>
        <fullName evidence="1">Uncharacterized protein</fullName>
    </submittedName>
</protein>
<accession>A0A5J4PVU2</accession>
<gene>
    <name evidence="1" type="ORF">EZS27_036327</name>
</gene>
<evidence type="ECO:0000313" key="1">
    <source>
        <dbReference type="EMBL" id="KAA6312799.1"/>
    </source>
</evidence>
<feature type="non-terminal residue" evidence="1">
    <location>
        <position position="233"/>
    </location>
</feature>
<name>A0A5J4PVU2_9ZZZZ</name>
<proteinExistence type="predicted"/>
<dbReference type="EMBL" id="SNRY01006347">
    <property type="protein sequence ID" value="KAA6312799.1"/>
    <property type="molecule type" value="Genomic_DNA"/>
</dbReference>
<sequence>MNRLNNIINLIQMKKIFLFLVSSTFILFFSCSNEQDKYYNDNGNNEEASPLTLQEYLSGESNFSEFYKLLQSSGVVPELGKNQYLTVWAVGNENYDHDPFEGISDILLGGYHANYLAFGMNDLRPGLRIQCLNNIYITIGSKDDGDYVNDAKILSSKKFKNGVVYEISELMRPRTNIFEFIQMLGDEYSVIRDSILCNNTRLFDKANSIPIGVDQTGNTVYDSIFYISNPLFD</sequence>
<dbReference type="SUPFAM" id="SSF82153">
    <property type="entry name" value="FAS1 domain"/>
    <property type="match status" value="1"/>
</dbReference>
<comment type="caution">
    <text evidence="1">The sequence shown here is derived from an EMBL/GenBank/DDBJ whole genome shotgun (WGS) entry which is preliminary data.</text>
</comment>
<dbReference type="Gene3D" id="2.30.180.10">
    <property type="entry name" value="FAS1 domain"/>
    <property type="match status" value="1"/>
</dbReference>
<dbReference type="InterPro" id="IPR036378">
    <property type="entry name" value="FAS1_dom_sf"/>
</dbReference>
<dbReference type="PROSITE" id="PS51257">
    <property type="entry name" value="PROKAR_LIPOPROTEIN"/>
    <property type="match status" value="1"/>
</dbReference>
<dbReference type="AlphaFoldDB" id="A0A5J4PVU2"/>
<reference evidence="1" key="1">
    <citation type="submission" date="2019-03" db="EMBL/GenBank/DDBJ databases">
        <title>Single cell metagenomics reveals metabolic interactions within the superorganism composed of flagellate Streblomastix strix and complex community of Bacteroidetes bacteria on its surface.</title>
        <authorList>
            <person name="Treitli S.C."/>
            <person name="Kolisko M."/>
            <person name="Husnik F."/>
            <person name="Keeling P."/>
            <person name="Hampl V."/>
        </authorList>
    </citation>
    <scope>NUCLEOTIDE SEQUENCE</scope>
    <source>
        <strain evidence="1">STM</strain>
    </source>
</reference>